<protein>
    <recommendedName>
        <fullName evidence="1">AB hydrolase-1 domain-containing protein</fullName>
    </recommendedName>
</protein>
<dbReference type="InParanoid" id="A0A1V8TKK2"/>
<comment type="caution">
    <text evidence="2">The sequence shown here is derived from an EMBL/GenBank/DDBJ whole genome shotgun (WGS) entry which is preliminary data.</text>
</comment>
<organism evidence="2 3">
    <name type="scientific">Cryoendolithus antarcticus</name>
    <dbReference type="NCBI Taxonomy" id="1507870"/>
    <lineage>
        <taxon>Eukaryota</taxon>
        <taxon>Fungi</taxon>
        <taxon>Dikarya</taxon>
        <taxon>Ascomycota</taxon>
        <taxon>Pezizomycotina</taxon>
        <taxon>Dothideomycetes</taxon>
        <taxon>Dothideomycetidae</taxon>
        <taxon>Cladosporiales</taxon>
        <taxon>Cladosporiaceae</taxon>
        <taxon>Cryoendolithus</taxon>
    </lineage>
</organism>
<dbReference type="InterPro" id="IPR029058">
    <property type="entry name" value="AB_hydrolase_fold"/>
</dbReference>
<dbReference type="AlphaFoldDB" id="A0A1V8TKK2"/>
<dbReference type="PANTHER" id="PTHR12277:SF64">
    <property type="entry name" value="SUPERFAMILY HYDROLASE, PUTATIVE (AFU_ORTHOLOGUE AFUA_3G01760)-RELATED"/>
    <property type="match status" value="1"/>
</dbReference>
<dbReference type="STRING" id="1507870.A0A1V8TKK2"/>
<dbReference type="EMBL" id="NAJO01000006">
    <property type="protein sequence ID" value="OQO11781.1"/>
    <property type="molecule type" value="Genomic_DNA"/>
</dbReference>
<accession>A0A1V8TKK2</accession>
<evidence type="ECO:0000313" key="3">
    <source>
        <dbReference type="Proteomes" id="UP000192596"/>
    </source>
</evidence>
<dbReference type="InterPro" id="IPR000073">
    <property type="entry name" value="AB_hydrolase_1"/>
</dbReference>
<gene>
    <name evidence="2" type="ORF">B0A48_03508</name>
</gene>
<dbReference type="GO" id="GO:0008474">
    <property type="term" value="F:palmitoyl-(protein) hydrolase activity"/>
    <property type="evidence" value="ECO:0007669"/>
    <property type="project" value="TreeGrafter"/>
</dbReference>
<feature type="domain" description="AB hydrolase-1" evidence="1">
    <location>
        <begin position="72"/>
        <end position="222"/>
    </location>
</feature>
<reference evidence="3" key="1">
    <citation type="submission" date="2017-03" db="EMBL/GenBank/DDBJ databases">
        <title>Genomes of endolithic fungi from Antarctica.</title>
        <authorList>
            <person name="Coleine C."/>
            <person name="Masonjones S."/>
            <person name="Stajich J.E."/>
        </authorList>
    </citation>
    <scope>NUCLEOTIDE SEQUENCE [LARGE SCALE GENOMIC DNA]</scope>
    <source>
        <strain evidence="3">CCFEE 5527</strain>
    </source>
</reference>
<evidence type="ECO:0000259" key="1">
    <source>
        <dbReference type="Pfam" id="PF00561"/>
    </source>
</evidence>
<dbReference type="GO" id="GO:0016020">
    <property type="term" value="C:membrane"/>
    <property type="evidence" value="ECO:0007669"/>
    <property type="project" value="TreeGrafter"/>
</dbReference>
<dbReference type="Gene3D" id="3.40.50.1820">
    <property type="entry name" value="alpha/beta hydrolase"/>
    <property type="match status" value="1"/>
</dbReference>
<proteinExistence type="predicted"/>
<name>A0A1V8TKK2_9PEZI</name>
<dbReference type="OrthoDB" id="10249433at2759"/>
<dbReference type="PANTHER" id="PTHR12277">
    <property type="entry name" value="ALPHA/BETA HYDROLASE DOMAIN-CONTAINING PROTEIN"/>
    <property type="match status" value="1"/>
</dbReference>
<dbReference type="Proteomes" id="UP000192596">
    <property type="component" value="Unassembled WGS sequence"/>
</dbReference>
<keyword evidence="3" id="KW-1185">Reference proteome</keyword>
<evidence type="ECO:0000313" key="2">
    <source>
        <dbReference type="EMBL" id="OQO11781.1"/>
    </source>
</evidence>
<dbReference type="SUPFAM" id="SSF53474">
    <property type="entry name" value="alpha/beta-Hydrolases"/>
    <property type="match status" value="1"/>
</dbReference>
<dbReference type="Pfam" id="PF00561">
    <property type="entry name" value="Abhydrolase_1"/>
    <property type="match status" value="1"/>
</dbReference>
<sequence length="308" mass="33844">MTVLFQDKIIYMPYMPPFARSEKLSEYASSCKPVQWTEHRIQSSDGTMISLAEGTLSDARGAQTSSKTDVVIVYFQGNGGSTPARLPLLSSTLKLINSCSTSDDLHCTIIAVSYRGYWTSEGRASERGIKLDAAATLVHVAASYPSAQVLLWGQSIGAGVACVAAAGHLTTTAQPRIAGLILETPFTSVRSMLTALYPQKWLPYRYLHPFLWNHWDSDAALQRIAATDGPKPQILLLPATRDEVVPPEEIEKLASICAEAQLSTRRVDILGALHTEATMRREGQQAVTDFVRDVYKDSRSKQDRPVCR</sequence>